<evidence type="ECO:0000313" key="1">
    <source>
        <dbReference type="EMBL" id="AGA79676.1"/>
    </source>
</evidence>
<dbReference type="HOGENOM" id="CLU_1666908_0_0_10"/>
<accession>L0G3V2</accession>
<dbReference type="Proteomes" id="UP000010796">
    <property type="component" value="Chromosome"/>
</dbReference>
<protein>
    <submittedName>
        <fullName evidence="1">Uncharacterized protein</fullName>
    </submittedName>
</protein>
<dbReference type="eggNOG" id="ENOG5031EUD">
    <property type="taxonomic scope" value="Bacteria"/>
</dbReference>
<proteinExistence type="predicted"/>
<dbReference type="AlphaFoldDB" id="L0G3V2"/>
<dbReference type="OrthoDB" id="978748at2"/>
<organism evidence="1 2">
    <name type="scientific">Echinicola vietnamensis (strain DSM 17526 / LMG 23754 / KMM 6221)</name>
    <dbReference type="NCBI Taxonomy" id="926556"/>
    <lineage>
        <taxon>Bacteria</taxon>
        <taxon>Pseudomonadati</taxon>
        <taxon>Bacteroidota</taxon>
        <taxon>Cytophagia</taxon>
        <taxon>Cytophagales</taxon>
        <taxon>Cyclobacteriaceae</taxon>
        <taxon>Echinicola</taxon>
    </lineage>
</organism>
<sequence>MELPSLAAIKKELQYLPQEELVGLLLETAKFTRDNKQFLFFKVFGRENPQFFQHMVEEELADAFESANMDRAYYAKKSAQAISRKLNKYLKFTKDKTVQLELVGFFCTKLIEYQYLDFGNEVIHNLYEMQVAKVRKIFSSLHPDLQYDYQPLVDNIEQYSKHV</sequence>
<gene>
    <name evidence="1" type="ordered locus">Echvi_3460</name>
</gene>
<keyword evidence="2" id="KW-1185">Reference proteome</keyword>
<evidence type="ECO:0000313" key="2">
    <source>
        <dbReference type="Proteomes" id="UP000010796"/>
    </source>
</evidence>
<dbReference type="EMBL" id="CP003346">
    <property type="protein sequence ID" value="AGA79676.1"/>
    <property type="molecule type" value="Genomic_DNA"/>
</dbReference>
<dbReference type="KEGG" id="evi:Echvi_3460"/>
<dbReference type="RefSeq" id="WP_015267221.1">
    <property type="nucleotide sequence ID" value="NC_019904.1"/>
</dbReference>
<dbReference type="PATRIC" id="fig|926556.3.peg.3645"/>
<reference evidence="2" key="1">
    <citation type="submission" date="2012-02" db="EMBL/GenBank/DDBJ databases">
        <title>The complete genome of Echinicola vietnamensis DSM 17526.</title>
        <authorList>
            <person name="Lucas S."/>
            <person name="Copeland A."/>
            <person name="Lapidus A."/>
            <person name="Glavina del Rio T."/>
            <person name="Dalin E."/>
            <person name="Tice H."/>
            <person name="Bruce D."/>
            <person name="Goodwin L."/>
            <person name="Pitluck S."/>
            <person name="Peters L."/>
            <person name="Ovchinnikova G."/>
            <person name="Teshima H."/>
            <person name="Kyrpides N."/>
            <person name="Mavromatis K."/>
            <person name="Ivanova N."/>
            <person name="Brettin T."/>
            <person name="Detter J.C."/>
            <person name="Han C."/>
            <person name="Larimer F."/>
            <person name="Land M."/>
            <person name="Hauser L."/>
            <person name="Markowitz V."/>
            <person name="Cheng J.-F."/>
            <person name="Hugenholtz P."/>
            <person name="Woyke T."/>
            <person name="Wu D."/>
            <person name="Brambilla E."/>
            <person name="Klenk H.-P."/>
            <person name="Eisen J.A."/>
        </authorList>
    </citation>
    <scope>NUCLEOTIDE SEQUENCE [LARGE SCALE GENOMIC DNA]</scope>
    <source>
        <strain evidence="2">DSM 17526 / LMG 23754 / KMM 6221</strain>
    </source>
</reference>
<dbReference type="STRING" id="926556.Echvi_3460"/>
<name>L0G3V2_ECHVK</name>